<dbReference type="GO" id="GO:0014850">
    <property type="term" value="P:response to muscle activity"/>
    <property type="evidence" value="ECO:0007669"/>
    <property type="project" value="TreeGrafter"/>
</dbReference>
<proteinExistence type="predicted"/>
<dbReference type="PANTHER" id="PTHR47282:SF1">
    <property type="entry name" value="PGC-1 AND ERR-INDUCED REGULATOR IN MUSCLE PROTEIN 1"/>
    <property type="match status" value="1"/>
</dbReference>
<dbReference type="GO" id="GO:0005737">
    <property type="term" value="C:cytoplasm"/>
    <property type="evidence" value="ECO:0007669"/>
    <property type="project" value="TreeGrafter"/>
</dbReference>
<organism evidence="2 3">
    <name type="scientific">Takifugu rubripes</name>
    <name type="common">Japanese pufferfish</name>
    <name type="synonym">Fugu rubripes</name>
    <dbReference type="NCBI Taxonomy" id="31033"/>
    <lineage>
        <taxon>Eukaryota</taxon>
        <taxon>Metazoa</taxon>
        <taxon>Chordata</taxon>
        <taxon>Craniata</taxon>
        <taxon>Vertebrata</taxon>
        <taxon>Euteleostomi</taxon>
        <taxon>Actinopterygii</taxon>
        <taxon>Neopterygii</taxon>
        <taxon>Teleostei</taxon>
        <taxon>Neoteleostei</taxon>
        <taxon>Acanthomorphata</taxon>
        <taxon>Eupercaria</taxon>
        <taxon>Tetraodontiformes</taxon>
        <taxon>Tetradontoidea</taxon>
        <taxon>Tetraodontidae</taxon>
        <taxon>Takifugu</taxon>
    </lineage>
</organism>
<sequence length="54" mass="5839">MCLVCIAVASWVLRSADPESADAWKAALLANISALSAIRYLRQYVMQKSSPDGP</sequence>
<accession>A0A3B5KJA8</accession>
<dbReference type="GeneTree" id="ENSGT01140000285203"/>
<dbReference type="GO" id="GO:0006355">
    <property type="term" value="P:regulation of DNA-templated transcription"/>
    <property type="evidence" value="ECO:0007669"/>
    <property type="project" value="InterPro"/>
</dbReference>
<evidence type="ECO:0000313" key="3">
    <source>
        <dbReference type="Proteomes" id="UP000005226"/>
    </source>
</evidence>
<dbReference type="InParanoid" id="A0A3B5KJA8"/>
<dbReference type="AlphaFoldDB" id="A0A3B5KJA8"/>
<keyword evidence="1" id="KW-0732">Signal</keyword>
<dbReference type="Proteomes" id="UP000005226">
    <property type="component" value="Chromosome 19"/>
</dbReference>
<protein>
    <submittedName>
        <fullName evidence="2">Uncharacterized protein</fullName>
    </submittedName>
</protein>
<dbReference type="STRING" id="31033.ENSTRUP00000055481"/>
<feature type="signal peptide" evidence="1">
    <location>
        <begin position="1"/>
        <end position="18"/>
    </location>
</feature>
<dbReference type="InterPro" id="IPR043442">
    <property type="entry name" value="Perm1"/>
</dbReference>
<reference evidence="2" key="2">
    <citation type="submission" date="2025-08" db="UniProtKB">
        <authorList>
            <consortium name="Ensembl"/>
        </authorList>
    </citation>
    <scope>IDENTIFICATION</scope>
</reference>
<feature type="chain" id="PRO_5025338965" evidence="1">
    <location>
        <begin position="19"/>
        <end position="54"/>
    </location>
</feature>
<dbReference type="OMA" id="ENADTWK"/>
<reference evidence="2" key="3">
    <citation type="submission" date="2025-09" db="UniProtKB">
        <authorList>
            <consortium name="Ensembl"/>
        </authorList>
    </citation>
    <scope>IDENTIFICATION</scope>
</reference>
<name>A0A3B5KJA8_TAKRU</name>
<evidence type="ECO:0000313" key="2">
    <source>
        <dbReference type="Ensembl" id="ENSTRUP00000055481.2"/>
    </source>
</evidence>
<reference evidence="2 3" key="1">
    <citation type="journal article" date="2011" name="Genome Biol. Evol.">
        <title>Integration of the genetic map and genome assembly of fugu facilitates insights into distinct features of genome evolution in teleosts and mammals.</title>
        <authorList>
            <person name="Kai W."/>
            <person name="Kikuchi K."/>
            <person name="Tohari S."/>
            <person name="Chew A.K."/>
            <person name="Tay A."/>
            <person name="Fujiwara A."/>
            <person name="Hosoya S."/>
            <person name="Suetake H."/>
            <person name="Naruse K."/>
            <person name="Brenner S."/>
            <person name="Suzuki Y."/>
            <person name="Venkatesh B."/>
        </authorList>
    </citation>
    <scope>NUCLEOTIDE SEQUENCE [LARGE SCALE GENOMIC DNA]</scope>
</reference>
<evidence type="ECO:0000256" key="1">
    <source>
        <dbReference type="SAM" id="SignalP"/>
    </source>
</evidence>
<keyword evidence="3" id="KW-1185">Reference proteome</keyword>
<dbReference type="PANTHER" id="PTHR47282">
    <property type="entry name" value="PGC-1 AND ERR-INDUCED REGULATOR IN MUSCLE PROTEIN 1"/>
    <property type="match status" value="1"/>
</dbReference>
<dbReference type="Ensembl" id="ENSTRUT00000053850.2">
    <property type="protein sequence ID" value="ENSTRUP00000055481.2"/>
    <property type="gene ID" value="ENSTRUG00000024893.2"/>
</dbReference>
<dbReference type="GO" id="GO:0005634">
    <property type="term" value="C:nucleus"/>
    <property type="evidence" value="ECO:0007669"/>
    <property type="project" value="TreeGrafter"/>
</dbReference>